<feature type="domain" description="NTP pyrophosphohydrolase MazG-like" evidence="1">
    <location>
        <begin position="30"/>
        <end position="103"/>
    </location>
</feature>
<dbReference type="CDD" id="cd11528">
    <property type="entry name" value="NTP-PPase_MazG_Nterm"/>
    <property type="match status" value="1"/>
</dbReference>
<dbReference type="GO" id="GO:0006950">
    <property type="term" value="P:response to stress"/>
    <property type="evidence" value="ECO:0007669"/>
    <property type="project" value="UniProtKB-ARBA"/>
</dbReference>
<dbReference type="NCBIfam" id="NF007113">
    <property type="entry name" value="PRK09562.1"/>
    <property type="match status" value="1"/>
</dbReference>
<dbReference type="GO" id="GO:0006203">
    <property type="term" value="P:dGTP catabolic process"/>
    <property type="evidence" value="ECO:0007669"/>
    <property type="project" value="TreeGrafter"/>
</dbReference>
<evidence type="ECO:0000259" key="1">
    <source>
        <dbReference type="Pfam" id="PF03819"/>
    </source>
</evidence>
<comment type="caution">
    <text evidence="2">The sequence shown here is derived from an EMBL/GenBank/DDBJ whole genome shotgun (WGS) entry which is preliminary data.</text>
</comment>
<accession>A0A0F9IEG2</accession>
<dbReference type="FunFam" id="1.10.287.1080:FF:000003">
    <property type="entry name" value="Nucleoside triphosphate pyrophosphohydrolase"/>
    <property type="match status" value="1"/>
</dbReference>
<sequence length="266" mass="30381">MEKATPSFDQLIEIMAILRGPDGCPWDKEQNADTIKGHLIEEAYEVIEAINNKDYDELKEELGDLMLQVVFHSQLAYEEDKFDINDVIEAINAKLIRRHPHIFADDKTASKEEVLKRWEEIKKEERAEKKKEVVHSYLDGVPKGLPSLSYSQRLQTKAARVGFDWQAEEPVIDKIEEEISELREAVKGEDNPHIEKELGDLLFSVVNLARRLGIDAESALMRSSAVFTKRFSKMEALSDKAGSDFAKLTLAEKEALWNKAKKHDDS</sequence>
<dbReference type="EMBL" id="LAZR01021309">
    <property type="protein sequence ID" value="KKL85777.1"/>
    <property type="molecule type" value="Genomic_DNA"/>
</dbReference>
<dbReference type="GO" id="GO:0046052">
    <property type="term" value="P:UTP catabolic process"/>
    <property type="evidence" value="ECO:0007669"/>
    <property type="project" value="TreeGrafter"/>
</dbReference>
<dbReference type="PANTHER" id="PTHR30522">
    <property type="entry name" value="NUCLEOSIDE TRIPHOSPHATE PYROPHOSPHOHYDROLASE"/>
    <property type="match status" value="1"/>
</dbReference>
<dbReference type="Gene3D" id="1.10.287.1080">
    <property type="entry name" value="MazG-like"/>
    <property type="match status" value="2"/>
</dbReference>
<name>A0A0F9IEG2_9ZZZZ</name>
<protein>
    <recommendedName>
        <fullName evidence="1">NTP pyrophosphohydrolase MazG-like domain-containing protein</fullName>
    </recommendedName>
</protein>
<proteinExistence type="predicted"/>
<dbReference type="InterPro" id="IPR048011">
    <property type="entry name" value="NTP-PPase_MazG-like_C"/>
</dbReference>
<dbReference type="NCBIfam" id="TIGR00444">
    <property type="entry name" value="mazG"/>
    <property type="match status" value="1"/>
</dbReference>
<dbReference type="FunFam" id="1.10.287.1080:FF:000001">
    <property type="entry name" value="Nucleoside triphosphate pyrophosphohydrolase"/>
    <property type="match status" value="1"/>
</dbReference>
<gene>
    <name evidence="2" type="ORF">LCGC14_1951340</name>
</gene>
<dbReference type="CDD" id="cd11529">
    <property type="entry name" value="NTP-PPase_MazG_Cterm"/>
    <property type="match status" value="1"/>
</dbReference>
<reference evidence="2" key="1">
    <citation type="journal article" date="2015" name="Nature">
        <title>Complex archaea that bridge the gap between prokaryotes and eukaryotes.</title>
        <authorList>
            <person name="Spang A."/>
            <person name="Saw J.H."/>
            <person name="Jorgensen S.L."/>
            <person name="Zaremba-Niedzwiedzka K."/>
            <person name="Martijn J."/>
            <person name="Lind A.E."/>
            <person name="van Eijk R."/>
            <person name="Schleper C."/>
            <person name="Guy L."/>
            <person name="Ettema T.J."/>
        </authorList>
    </citation>
    <scope>NUCLEOTIDE SEQUENCE</scope>
</reference>
<dbReference type="InterPro" id="IPR011551">
    <property type="entry name" value="NTP_PyrPHydrolase_MazG"/>
</dbReference>
<dbReference type="SUPFAM" id="SSF101386">
    <property type="entry name" value="all-alpha NTP pyrophosphatases"/>
    <property type="match status" value="2"/>
</dbReference>
<dbReference type="AlphaFoldDB" id="A0A0F9IEG2"/>
<dbReference type="Pfam" id="PF03819">
    <property type="entry name" value="MazG"/>
    <property type="match status" value="2"/>
</dbReference>
<feature type="domain" description="NTP pyrophosphohydrolase MazG-like" evidence="1">
    <location>
        <begin position="168"/>
        <end position="229"/>
    </location>
</feature>
<dbReference type="InterPro" id="IPR048015">
    <property type="entry name" value="NTP-PPase_MazG-like_N"/>
</dbReference>
<dbReference type="GO" id="GO:0046047">
    <property type="term" value="P:TTP catabolic process"/>
    <property type="evidence" value="ECO:0007669"/>
    <property type="project" value="TreeGrafter"/>
</dbReference>
<dbReference type="GO" id="GO:0046081">
    <property type="term" value="P:dUTP catabolic process"/>
    <property type="evidence" value="ECO:0007669"/>
    <property type="project" value="TreeGrafter"/>
</dbReference>
<dbReference type="GO" id="GO:0046076">
    <property type="term" value="P:dTTP catabolic process"/>
    <property type="evidence" value="ECO:0007669"/>
    <property type="project" value="TreeGrafter"/>
</dbReference>
<dbReference type="PANTHER" id="PTHR30522:SF0">
    <property type="entry name" value="NUCLEOSIDE TRIPHOSPHATE PYROPHOSPHOHYDROLASE"/>
    <property type="match status" value="1"/>
</dbReference>
<organism evidence="2">
    <name type="scientific">marine sediment metagenome</name>
    <dbReference type="NCBI Taxonomy" id="412755"/>
    <lineage>
        <taxon>unclassified sequences</taxon>
        <taxon>metagenomes</taxon>
        <taxon>ecological metagenomes</taxon>
    </lineage>
</organism>
<dbReference type="InterPro" id="IPR004518">
    <property type="entry name" value="MazG-like_dom"/>
</dbReference>
<evidence type="ECO:0000313" key="2">
    <source>
        <dbReference type="EMBL" id="KKL85777.1"/>
    </source>
</evidence>
<dbReference type="GO" id="GO:0047429">
    <property type="term" value="F:nucleoside triphosphate diphosphatase activity"/>
    <property type="evidence" value="ECO:0007669"/>
    <property type="project" value="InterPro"/>
</dbReference>
<dbReference type="GO" id="GO:0046061">
    <property type="term" value="P:dATP catabolic process"/>
    <property type="evidence" value="ECO:0007669"/>
    <property type="project" value="TreeGrafter"/>
</dbReference>